<name>A0A511ABG4_9MICO</name>
<feature type="domain" description="DUF1023" evidence="1">
    <location>
        <begin position="288"/>
        <end position="451"/>
    </location>
</feature>
<dbReference type="InterPro" id="IPR029058">
    <property type="entry name" value="AB_hydrolase_fold"/>
</dbReference>
<proteinExistence type="predicted"/>
<organism evidence="2 3">
    <name type="scientific">Microbacterium aerolatum</name>
    <dbReference type="NCBI Taxonomy" id="153731"/>
    <lineage>
        <taxon>Bacteria</taxon>
        <taxon>Bacillati</taxon>
        <taxon>Actinomycetota</taxon>
        <taxon>Actinomycetes</taxon>
        <taxon>Micrococcales</taxon>
        <taxon>Microbacteriaceae</taxon>
        <taxon>Microbacterium</taxon>
    </lineage>
</organism>
<dbReference type="Gene3D" id="3.40.50.1820">
    <property type="entry name" value="alpha/beta hydrolase"/>
    <property type="match status" value="1"/>
</dbReference>
<dbReference type="SUPFAM" id="SSF53474">
    <property type="entry name" value="alpha/beta-Hydrolases"/>
    <property type="match status" value="1"/>
</dbReference>
<gene>
    <name evidence="2" type="ORF">MAE01_06750</name>
</gene>
<dbReference type="Pfam" id="PF06259">
    <property type="entry name" value="Abhydrolase_8"/>
    <property type="match status" value="1"/>
</dbReference>
<sequence>MTTVSAVPQRIEGDVGSMAWWSGQFTRVQDRLEDLRDAVARASTVSGAGESVSAVRDDAERLLTTIDADIGEAALLAIVLQEYADAHERHAQRANALVEDIEMAEADWMQRSEDAADAAGVALVVAGAGVGLFTDLAQNAATEAAQARDLSWQHLSALRSEYERHFENWDAAYDEALAALAGAASASLTPEARAVFEQLLGADDSAEVIALWNAHPELHDELLDAHPDVLGNLDGIPWDVRADVNRDRLTAMLATEPPGDRRDELEAIQRALEAEGSPRPSLISFDPDGAEQTTAAIAHGDLATASEINTLVPGMNGNVSDMHAWGESARALNRSVGEGCATVVWFGYDTPSLAEEPGMARAEDAAAALASYLRGIGTLAPHADVNVIAHSYGSTTAALAIGSDPDGAGVTAFIAVGSAGFPNDEAVLANLSTGDPQIYATISEDDAVARIGRATTFEHSVSPEQLPGVTVFGSDGGVDGDGGELPASTGHGALGPGAYLEPGSESFFNVSEIIRTEEPGTQRDGEGSTQGFWDESNWWISDEYAFIDF</sequence>
<protein>
    <recommendedName>
        <fullName evidence="1">DUF1023 domain-containing protein</fullName>
    </recommendedName>
</protein>
<comment type="caution">
    <text evidence="2">The sequence shown here is derived from an EMBL/GenBank/DDBJ whole genome shotgun (WGS) entry which is preliminary data.</text>
</comment>
<dbReference type="OrthoDB" id="3259161at2"/>
<dbReference type="Proteomes" id="UP000321225">
    <property type="component" value="Unassembled WGS sequence"/>
</dbReference>
<dbReference type="EMBL" id="BJUW01000002">
    <property type="protein sequence ID" value="GEK85499.1"/>
    <property type="molecule type" value="Genomic_DNA"/>
</dbReference>
<evidence type="ECO:0000313" key="2">
    <source>
        <dbReference type="EMBL" id="GEK85499.1"/>
    </source>
</evidence>
<keyword evidence="3" id="KW-1185">Reference proteome</keyword>
<dbReference type="RefSeq" id="WP_147038137.1">
    <property type="nucleotide sequence ID" value="NZ_BJUW01000002.1"/>
</dbReference>
<dbReference type="InterPro" id="IPR010427">
    <property type="entry name" value="DUF1023"/>
</dbReference>
<reference evidence="2 3" key="1">
    <citation type="submission" date="2019-07" db="EMBL/GenBank/DDBJ databases">
        <title>Whole genome shotgun sequence of Microbacterium aerolatum NBRC 103071.</title>
        <authorList>
            <person name="Hosoyama A."/>
            <person name="Uohara A."/>
            <person name="Ohji S."/>
            <person name="Ichikawa N."/>
        </authorList>
    </citation>
    <scope>NUCLEOTIDE SEQUENCE [LARGE SCALE GENOMIC DNA]</scope>
    <source>
        <strain evidence="2 3">NBRC 103071</strain>
    </source>
</reference>
<accession>A0A511ABG4</accession>
<dbReference type="AlphaFoldDB" id="A0A511ABG4"/>
<evidence type="ECO:0000259" key="1">
    <source>
        <dbReference type="Pfam" id="PF06259"/>
    </source>
</evidence>
<evidence type="ECO:0000313" key="3">
    <source>
        <dbReference type="Proteomes" id="UP000321225"/>
    </source>
</evidence>